<feature type="domain" description="DUF5094" evidence="2">
    <location>
        <begin position="3"/>
        <end position="59"/>
    </location>
</feature>
<organism evidence="3">
    <name type="scientific">Homalodisca liturata</name>
    <dbReference type="NCBI Taxonomy" id="320908"/>
    <lineage>
        <taxon>Eukaryota</taxon>
        <taxon>Metazoa</taxon>
        <taxon>Ecdysozoa</taxon>
        <taxon>Arthropoda</taxon>
        <taxon>Hexapoda</taxon>
        <taxon>Insecta</taxon>
        <taxon>Pterygota</taxon>
        <taxon>Neoptera</taxon>
        <taxon>Paraneoptera</taxon>
        <taxon>Hemiptera</taxon>
        <taxon>Auchenorrhyncha</taxon>
        <taxon>Membracoidea</taxon>
        <taxon>Cicadellidae</taxon>
        <taxon>Cicadellinae</taxon>
        <taxon>Proconiini</taxon>
        <taxon>Homalodisca</taxon>
    </lineage>
</organism>
<protein>
    <recommendedName>
        <fullName evidence="2">DUF5094 domain-containing protein</fullName>
    </recommendedName>
</protein>
<dbReference type="InterPro" id="IPR031519">
    <property type="entry name" value="DUF5094"/>
</dbReference>
<accession>A0A1B6HF34</accession>
<name>A0A1B6HF34_9HEMI</name>
<dbReference type="EMBL" id="GECU01034369">
    <property type="protein sequence ID" value="JAS73337.1"/>
    <property type="molecule type" value="Transcribed_RNA"/>
</dbReference>
<feature type="non-terminal residue" evidence="3">
    <location>
        <position position="145"/>
    </location>
</feature>
<gene>
    <name evidence="3" type="ORF">g.1738</name>
</gene>
<proteinExistence type="predicted"/>
<evidence type="ECO:0000256" key="1">
    <source>
        <dbReference type="SAM" id="MobiDB-lite"/>
    </source>
</evidence>
<dbReference type="Pfam" id="PF17015">
    <property type="entry name" value="DUF5094"/>
    <property type="match status" value="1"/>
</dbReference>
<evidence type="ECO:0000313" key="3">
    <source>
        <dbReference type="EMBL" id="JAS73337.1"/>
    </source>
</evidence>
<evidence type="ECO:0000259" key="2">
    <source>
        <dbReference type="Pfam" id="PF17015"/>
    </source>
</evidence>
<sequence>MKADALLYNKLLGITITEEESQINFAIERLSSSGPRKLCFHLEEKEDIYVFSLDDSLNCSSGGRPGKHREQAHRGLPKRKCAAAQHEGGRAPVQQVAGNNNNRGGEPDKFCDRASLVVRAQEALLPSRGEGGHLRLQPGRLPELQ</sequence>
<feature type="region of interest" description="Disordered" evidence="1">
    <location>
        <begin position="61"/>
        <end position="109"/>
    </location>
</feature>
<dbReference type="AlphaFoldDB" id="A0A1B6HF34"/>
<reference evidence="3" key="1">
    <citation type="submission" date="2015-11" db="EMBL/GenBank/DDBJ databases">
        <title>De novo transcriptome assembly of four potential Pierce s Disease insect vectors from Arizona vineyards.</title>
        <authorList>
            <person name="Tassone E.E."/>
        </authorList>
    </citation>
    <scope>NUCLEOTIDE SEQUENCE</scope>
</reference>